<organism evidence="9 10">
    <name type="scientific">Sus scrofa</name>
    <name type="common">Pig</name>
    <dbReference type="NCBI Taxonomy" id="9823"/>
    <lineage>
        <taxon>Eukaryota</taxon>
        <taxon>Metazoa</taxon>
        <taxon>Chordata</taxon>
        <taxon>Craniata</taxon>
        <taxon>Vertebrata</taxon>
        <taxon>Euteleostomi</taxon>
        <taxon>Mammalia</taxon>
        <taxon>Eutheria</taxon>
        <taxon>Laurasiatheria</taxon>
        <taxon>Artiodactyla</taxon>
        <taxon>Suina</taxon>
        <taxon>Suidae</taxon>
        <taxon>Sus</taxon>
    </lineage>
</organism>
<dbReference type="GO" id="GO:0005783">
    <property type="term" value="C:endoplasmic reticulum"/>
    <property type="evidence" value="ECO:0007669"/>
    <property type="project" value="UniProtKB-SubCell"/>
</dbReference>
<evidence type="ECO:0000256" key="2">
    <source>
        <dbReference type="ARBA" id="ARBA00022448"/>
    </source>
</evidence>
<feature type="domain" description="Neuroblastoma-amplified sequence N-terminal" evidence="7">
    <location>
        <begin position="26"/>
        <end position="304"/>
    </location>
</feature>
<dbReference type="Gene3D" id="2.130.10.10">
    <property type="entry name" value="YVTN repeat-like/Quinoprotein amine dehydrogenase"/>
    <property type="match status" value="1"/>
</dbReference>
<feature type="compositionally biased region" description="Acidic residues" evidence="5">
    <location>
        <begin position="398"/>
        <end position="410"/>
    </location>
</feature>
<dbReference type="Pfam" id="PF15492">
    <property type="entry name" value="Nbas_N"/>
    <property type="match status" value="1"/>
</dbReference>
<evidence type="ECO:0000256" key="3">
    <source>
        <dbReference type="ARBA" id="ARBA00022824"/>
    </source>
</evidence>
<dbReference type="InterPro" id="IPR013244">
    <property type="entry name" value="Sec39_domain"/>
</dbReference>
<keyword evidence="2" id="KW-0813">Transport</keyword>
<dbReference type="Ensembl" id="ENSSSCT00025090332.1">
    <property type="protein sequence ID" value="ENSSSCP00025039578.1"/>
    <property type="gene ID" value="ENSSSCG00025062934.1"/>
</dbReference>
<evidence type="ECO:0000313" key="10">
    <source>
        <dbReference type="Proteomes" id="UP000694727"/>
    </source>
</evidence>
<dbReference type="Pfam" id="PF08314">
    <property type="entry name" value="Sec39"/>
    <property type="match status" value="1"/>
</dbReference>
<evidence type="ECO:0000256" key="5">
    <source>
        <dbReference type="SAM" id="MobiDB-lite"/>
    </source>
</evidence>
<evidence type="ECO:0000259" key="6">
    <source>
        <dbReference type="Pfam" id="PF08314"/>
    </source>
</evidence>
<dbReference type="Proteomes" id="UP000694727">
    <property type="component" value="Unplaced"/>
</dbReference>
<accession>A0A8D0T2X7</accession>
<feature type="domain" description="Sec39" evidence="6">
    <location>
        <begin position="659"/>
        <end position="1297"/>
    </location>
</feature>
<evidence type="ECO:0000256" key="1">
    <source>
        <dbReference type="ARBA" id="ARBA00004240"/>
    </source>
</evidence>
<keyword evidence="3" id="KW-0256">Endoplasmic reticulum</keyword>
<feature type="domain" description="NBAS subunit of NRZ tethering complex C-terminal" evidence="8">
    <location>
        <begin position="1884"/>
        <end position="2008"/>
    </location>
</feature>
<dbReference type="GO" id="GO:0006890">
    <property type="term" value="P:retrograde vesicle-mediated transport, Golgi to endoplasmic reticulum"/>
    <property type="evidence" value="ECO:0007669"/>
    <property type="project" value="InterPro"/>
</dbReference>
<dbReference type="PANTHER" id="PTHR15922:SF2">
    <property type="entry name" value="NBAS SUBUNIT OF NRZ TETHERING COMPLEX"/>
    <property type="match status" value="1"/>
</dbReference>
<sequence length="2145" mass="242925">MINFLIMSMLKAAANIHIENLFLFLCHESNGKLLAAVQDQCVEIRSAKDDFTSIIGKCQVPKDPKPQWRRVAWSYDCTLLAYAESTGTVRVFDLMGSELFVITPASSLAGDLSYAIAGLIFLEYKASAQWSAELLVINYRGELRSYLVSVGTNQSYQESHCFSFSSHYPHGVNTAIYHPGHRLLLIGGCETAEVGISQAASCGLSAWRVLSGSPYYKPVITGGDRVTAVPKTLGLLRMLSIKFYSRQGQEQDGIFKMSLSPDGTLLAAIHFSGKLSIWAIPSLKQQGEWSQNEQPGYDDLNPDWRLSTEKRKKIKDKESFYPLIDVNWWMDSAVTLARCSGALTVSSVKTLKNLLGKSCEWFEPSPQVTATHDGGFLSLECEIKLAPKRSRLETRGAEEDEGEEDSDSDQETSTKARYFGYLQQGLYLVTEMERFAPPRKRPRTISKHYRLVSLRSTTPEELYQRKIESEEYEEALSLAQTYGLDTDLVYQRQWRKSAVNSASIQNYLSKIKKRSWVLHECLERVPENVDAAKELLQYGLKGTDLEALLAIGKGADDGRFTLPGDVDIDSISYGELSPADEEPAKKKKDKELKKRQELLKLVNFSKLTLEQKELCRCRLKLLTYLDRLVTYEEILGVPHASEQRYDAEFFKKFRNQNIVLSARTYARESNVQALEILFTYHGSDLLPHRLAILSNFPETTSPHEYSVLLPEACYDGDSLMIIPWHERKHREKDWCEELECRMVVEPSLEDESEFLYAAQPELLRYRTARLTVEKVMDWYQSRAEEIEHFARQVDCALSLIRLGMERNIPGLLVLCDNLVTLEALVYEAGCDLTLTLKELQQMKDIEKLRLLMNSCPEDKYVTSAYQWMVPFLHRCEKQSPGVANELLKEYLVTLAKGDLKFPLKIFQYSKPDLQQKIIPDQDQLMAIALECIYNCERNDQLSLCYDILECLPQRGYGHKTEVTTALHDMVDQLEHILSVSEILEKHGLEKPVSFVKNTQSSSEEARKLMVRLTRHTGRKQPPVSESHWRMLLQDMLTMQQNVYTCLESDDCYEIFTESLLCSSRLENIHLAGQLMHCSACSINPPAGGAHKGKTQYRVSYEKSIDLVLAASREYFNSSTNLTDSCMDLARCCLQLITDRPAAIQEELDLIQALGCLEEFGVKILPLQVRLCSDRIGLIKECICQSPTCYRQSAKLLGLAELLRVAGEDPEERRGQVLILLVEQALRFHDYKAASAHCRELVATGYSKSWDVCSQLGQSEGYQDLATRQELMAFALTHCPPSSIELLLAASSTLQTQILYQRVNFQIHPEGGESISVSPLTSKALQEGEGSIPGSSSADLFHWTTATTMKVLSNTTTTTKAVLQAVSDGQWWKKSLTYLRPLQSEVTCESFAEVLLRTGKLAETKTEGEEVFPTTEVLLQLASDALPNDMTLALAYLLALPQVLDANKCFEKQSPSALSLQLAAYYYSLQIYARLAPCFRDKCHPLYRADPKELIKMVTRHVTRFGWEAWPEDLVALTKQLQHYNERLLDFTQAQVLQGLQKGVDVQRFTADNQYKRETILGLAETLEENVYSIALSLAQRYSVSHWEVFMTHLEFLFTDSGLSTVEIENRAQSLHLFETLKTDPKAFHKHMVKYIYPTIGGFDHERLLYYFTLLESCGCADLGNYTIKPETHIRLLKKFKVVASGLNYKQLTDENRNPLEALEPVLSSQNVLSISKLVPKIPDKEGRMLSASSLYTVWLQKLFWDGDPHLLKQVPASPPEWLGAYDVCLKYFDRLRPGDLIAVVDAVTFSPKAVTKLSVEARKEMTVKAIKTVQHFIEKPRKRSSEEDIQEASDSKMTYVDALNHLEKSLAHLETLNHSFILSLKNSEQETLQKYSYLYDLSRSEKEKVHDQAVAMCLDGQPLSLIRQLLEVAVGPLDISPKAVVQSAVGNIISALSGGSADLGGLTDPLRVLEGVVAAVHASVDEGEELVSSEDLLEWLRPFCADDSWPVRPRIQVLQILGQSFHLTEEDGKLLVFFRTEAIVKATWPHRQVDVADTEDEEKRYSLFTELLETSHREAEFQHLALLLQAWPPMRREYSITENPWVRLATVMLTRCTTENKDALGKEVLKLCRSLYHTEQMLPAEVSGYCKRLSWGGPLLFQTLS</sequence>
<protein>
    <recommendedName>
        <fullName evidence="11">Neuroblastoma-amplified sequence</fullName>
    </recommendedName>
</protein>
<dbReference type="InterPro" id="IPR029145">
    <property type="entry name" value="NBAS_N"/>
</dbReference>
<dbReference type="InterPro" id="IPR011044">
    <property type="entry name" value="Quino_amine_DH_bsu"/>
</dbReference>
<dbReference type="PANTHER" id="PTHR15922">
    <property type="entry name" value="NEUROBLASTOMA-AMPLIFIED SEQUENCE"/>
    <property type="match status" value="1"/>
</dbReference>
<dbReference type="GO" id="GO:0015031">
    <property type="term" value="P:protein transport"/>
    <property type="evidence" value="ECO:0007669"/>
    <property type="project" value="UniProtKB-KW"/>
</dbReference>
<proteinExistence type="predicted"/>
<comment type="subcellular location">
    <subcellularLocation>
        <location evidence="1">Endoplasmic reticulum</location>
    </subcellularLocation>
</comment>
<dbReference type="SUPFAM" id="SSF50969">
    <property type="entry name" value="YVTN repeat-like/Quinoprotein amine dehydrogenase"/>
    <property type="match status" value="1"/>
</dbReference>
<keyword evidence="4" id="KW-0653">Protein transport</keyword>
<reference evidence="9" key="1">
    <citation type="submission" date="2025-08" db="UniProtKB">
        <authorList>
            <consortium name="Ensembl"/>
        </authorList>
    </citation>
    <scope>IDENTIFICATION</scope>
</reference>
<name>A0A8D0T2X7_PIG</name>
<evidence type="ECO:0000259" key="7">
    <source>
        <dbReference type="Pfam" id="PF15492"/>
    </source>
</evidence>
<dbReference type="InterPro" id="IPR054751">
    <property type="entry name" value="NBAS_C"/>
</dbReference>
<dbReference type="Pfam" id="PF22913">
    <property type="entry name" value="NBAS_11th"/>
    <property type="match status" value="1"/>
</dbReference>
<feature type="region of interest" description="Disordered" evidence="5">
    <location>
        <begin position="392"/>
        <end position="412"/>
    </location>
</feature>
<evidence type="ECO:0008006" key="11">
    <source>
        <dbReference type="Google" id="ProtNLM"/>
    </source>
</evidence>
<dbReference type="InterPro" id="IPR015943">
    <property type="entry name" value="WD40/YVTN_repeat-like_dom_sf"/>
</dbReference>
<evidence type="ECO:0000259" key="8">
    <source>
        <dbReference type="Pfam" id="PF22913"/>
    </source>
</evidence>
<evidence type="ECO:0000256" key="4">
    <source>
        <dbReference type="ARBA" id="ARBA00022927"/>
    </source>
</evidence>
<evidence type="ECO:0000313" key="9">
    <source>
        <dbReference type="Ensembl" id="ENSSSCP00025039578.1"/>
    </source>
</evidence>